<keyword evidence="2" id="KW-1185">Reference proteome</keyword>
<comment type="caution">
    <text evidence="1">The sequence shown here is derived from an EMBL/GenBank/DDBJ whole genome shotgun (WGS) entry which is preliminary data.</text>
</comment>
<name>A0ABV6J927_9BACL</name>
<dbReference type="Gene3D" id="3.30.450.40">
    <property type="match status" value="1"/>
</dbReference>
<evidence type="ECO:0008006" key="3">
    <source>
        <dbReference type="Google" id="ProtNLM"/>
    </source>
</evidence>
<dbReference type="Proteomes" id="UP001589818">
    <property type="component" value="Unassembled WGS sequence"/>
</dbReference>
<protein>
    <recommendedName>
        <fullName evidence="3">GAF domain-containing protein</fullName>
    </recommendedName>
</protein>
<evidence type="ECO:0000313" key="2">
    <source>
        <dbReference type="Proteomes" id="UP001589818"/>
    </source>
</evidence>
<dbReference type="InterPro" id="IPR029016">
    <property type="entry name" value="GAF-like_dom_sf"/>
</dbReference>
<dbReference type="RefSeq" id="WP_204818080.1">
    <property type="nucleotide sequence ID" value="NZ_JANHOF010000004.1"/>
</dbReference>
<reference evidence="1 2" key="1">
    <citation type="submission" date="2024-09" db="EMBL/GenBank/DDBJ databases">
        <authorList>
            <person name="Sun Q."/>
            <person name="Mori K."/>
        </authorList>
    </citation>
    <scope>NUCLEOTIDE SEQUENCE [LARGE SCALE GENOMIC DNA]</scope>
    <source>
        <strain evidence="1 2">CCM 4839</strain>
    </source>
</reference>
<sequence length="165" mass="17668">MSTTLVEYGSRADLLERFRMETGSQFAALAEALSLQGTMKWTIILGNRNDRVALMTVKAGSGLAGMARRLGIMCHSRRGKLGNHSVPECPVMLAEQLQEAAAFPIVAAGLRATAGVLYMGRRSGEEYASSDIEAGLRYANALSSQLNPAFPAGDSNCYNEGNNVH</sequence>
<organism evidence="1 2">
    <name type="scientific">Paenibacillus mendelii</name>
    <dbReference type="NCBI Taxonomy" id="206163"/>
    <lineage>
        <taxon>Bacteria</taxon>
        <taxon>Bacillati</taxon>
        <taxon>Bacillota</taxon>
        <taxon>Bacilli</taxon>
        <taxon>Bacillales</taxon>
        <taxon>Paenibacillaceae</taxon>
        <taxon>Paenibacillus</taxon>
    </lineage>
</organism>
<evidence type="ECO:0000313" key="1">
    <source>
        <dbReference type="EMBL" id="MFC0391273.1"/>
    </source>
</evidence>
<gene>
    <name evidence="1" type="ORF">ACFFJ8_07765</name>
</gene>
<dbReference type="EMBL" id="JBHLVF010000010">
    <property type="protein sequence ID" value="MFC0391273.1"/>
    <property type="molecule type" value="Genomic_DNA"/>
</dbReference>
<proteinExistence type="predicted"/>
<accession>A0ABV6J927</accession>